<name>A0A6M1LTS0_9PROT</name>
<dbReference type="GO" id="GO:0016787">
    <property type="term" value="F:hydrolase activity"/>
    <property type="evidence" value="ECO:0007669"/>
    <property type="project" value="UniProtKB-KW"/>
</dbReference>
<dbReference type="Proteomes" id="UP000475385">
    <property type="component" value="Unassembled WGS sequence"/>
</dbReference>
<comment type="caution">
    <text evidence="4">The sequence shown here is derived from an EMBL/GenBank/DDBJ whole genome shotgun (WGS) entry which is preliminary data.</text>
</comment>
<dbReference type="SUPFAM" id="SSF56529">
    <property type="entry name" value="FAH"/>
    <property type="match status" value="1"/>
</dbReference>
<dbReference type="AlphaFoldDB" id="A0A6M1LTS0"/>
<evidence type="ECO:0000256" key="1">
    <source>
        <dbReference type="ARBA" id="ARBA00010211"/>
    </source>
</evidence>
<reference evidence="4 5" key="1">
    <citation type="submission" date="2020-02" db="EMBL/GenBank/DDBJ databases">
        <authorList>
            <person name="Kim H.M."/>
            <person name="Jeon C.O."/>
        </authorList>
    </citation>
    <scope>NUCLEOTIDE SEQUENCE [LARGE SCALE GENOMIC DNA]</scope>
    <source>
        <strain evidence="4 5">PeD5</strain>
    </source>
</reference>
<proteinExistence type="inferred from homology"/>
<evidence type="ECO:0000259" key="3">
    <source>
        <dbReference type="Pfam" id="PF01557"/>
    </source>
</evidence>
<dbReference type="Gene3D" id="3.90.850.10">
    <property type="entry name" value="Fumarylacetoacetase-like, C-terminal domain"/>
    <property type="match status" value="1"/>
</dbReference>
<dbReference type="RefSeq" id="WP_164697486.1">
    <property type="nucleotide sequence ID" value="NZ_JAAIKB010000016.1"/>
</dbReference>
<evidence type="ECO:0000313" key="5">
    <source>
        <dbReference type="Proteomes" id="UP000475385"/>
    </source>
</evidence>
<keyword evidence="2" id="KW-0479">Metal-binding</keyword>
<evidence type="ECO:0000256" key="2">
    <source>
        <dbReference type="ARBA" id="ARBA00022723"/>
    </source>
</evidence>
<keyword evidence="5" id="KW-1185">Reference proteome</keyword>
<dbReference type="GO" id="GO:0016853">
    <property type="term" value="F:isomerase activity"/>
    <property type="evidence" value="ECO:0007669"/>
    <property type="project" value="UniProtKB-ARBA"/>
</dbReference>
<evidence type="ECO:0000313" key="4">
    <source>
        <dbReference type="EMBL" id="NGM23567.1"/>
    </source>
</evidence>
<dbReference type="Pfam" id="PF01557">
    <property type="entry name" value="FAA_hydrolase"/>
    <property type="match status" value="1"/>
</dbReference>
<dbReference type="GO" id="GO:0019752">
    <property type="term" value="P:carboxylic acid metabolic process"/>
    <property type="evidence" value="ECO:0007669"/>
    <property type="project" value="UniProtKB-ARBA"/>
</dbReference>
<dbReference type="PANTHER" id="PTHR42796">
    <property type="entry name" value="FUMARYLACETOACETATE HYDROLASE DOMAIN-CONTAINING PROTEIN 2A-RELATED"/>
    <property type="match status" value="1"/>
</dbReference>
<gene>
    <name evidence="4" type="ORF">G3576_26375</name>
</gene>
<dbReference type="InterPro" id="IPR011234">
    <property type="entry name" value="Fumarylacetoacetase-like_C"/>
</dbReference>
<dbReference type="EMBL" id="JAAIKB010000016">
    <property type="protein sequence ID" value="NGM23567.1"/>
    <property type="molecule type" value="Genomic_DNA"/>
</dbReference>
<accession>A0A6M1LTS0</accession>
<dbReference type="GO" id="GO:0046872">
    <property type="term" value="F:metal ion binding"/>
    <property type="evidence" value="ECO:0007669"/>
    <property type="project" value="UniProtKB-KW"/>
</dbReference>
<protein>
    <submittedName>
        <fullName evidence="4">Fumarylacetoacetate hydrolase family protein</fullName>
    </submittedName>
</protein>
<dbReference type="PANTHER" id="PTHR42796:SF4">
    <property type="entry name" value="FUMARYLACETOACETATE HYDROLASE DOMAIN-CONTAINING PROTEIN 2A"/>
    <property type="match status" value="1"/>
</dbReference>
<keyword evidence="4" id="KW-0378">Hydrolase</keyword>
<feature type="domain" description="Fumarylacetoacetase-like C-terminal" evidence="3">
    <location>
        <begin position="73"/>
        <end position="276"/>
    </location>
</feature>
<reference evidence="4 5" key="2">
    <citation type="submission" date="2020-03" db="EMBL/GenBank/DDBJ databases">
        <title>Roseomonas stagni sp. nov., isolated from pond water in Japan.</title>
        <authorList>
            <person name="Furuhata K."/>
            <person name="Miyamoto H."/>
            <person name="Goto K."/>
        </authorList>
    </citation>
    <scope>NUCLEOTIDE SEQUENCE [LARGE SCALE GENOMIC DNA]</scope>
    <source>
        <strain evidence="4 5">PeD5</strain>
    </source>
</reference>
<comment type="similarity">
    <text evidence="1">Belongs to the FAH family.</text>
</comment>
<dbReference type="InterPro" id="IPR036663">
    <property type="entry name" value="Fumarylacetoacetase_C_sf"/>
</dbReference>
<organism evidence="4 5">
    <name type="scientific">Falsiroseomonas algicola</name>
    <dbReference type="NCBI Taxonomy" id="2716930"/>
    <lineage>
        <taxon>Bacteria</taxon>
        <taxon>Pseudomonadati</taxon>
        <taxon>Pseudomonadota</taxon>
        <taxon>Alphaproteobacteria</taxon>
        <taxon>Acetobacterales</taxon>
        <taxon>Roseomonadaceae</taxon>
        <taxon>Falsiroseomonas</taxon>
    </lineage>
</organism>
<dbReference type="FunFam" id="3.90.850.10:FF:000002">
    <property type="entry name" value="2-hydroxyhepta-2,4-diene-1,7-dioate isomerase"/>
    <property type="match status" value="1"/>
</dbReference>
<sequence length="281" mass="29654">MKLLRYGPPGQEKPGLLDASGTIRDLSGVVPDLAGVALSPAGLAQIAALDPASLPAVSGNPRLGPPVSGMKNFVCIGLNYADHAAETGAAIPKEPIVFLKSLGALCGPNDDVMIPKNSVKTDWEVELAIIIGTTAKCVSEDEAMNHVAGYAVCNDVSEREWQIERGGSWDKGKGCDTFGPLGPWLVTKDEVADPQDLAMTLDVDGVRMQDGSTRTMIFGVRHLVHYVSHFITLHPGDVISTGTPPGVGLGKKPPMFLKAGQTMTLSIQGLGEQTQRTVAYE</sequence>
<dbReference type="InterPro" id="IPR051121">
    <property type="entry name" value="FAH"/>
</dbReference>